<evidence type="ECO:0000313" key="9">
    <source>
        <dbReference type="Proteomes" id="UP000507470"/>
    </source>
</evidence>
<comment type="caution">
    <text evidence="4">Lacks conserved residue(s) required for the propagation of feature annotation.</text>
</comment>
<gene>
    <name evidence="8" type="ORF">MCOR_16813</name>
</gene>
<dbReference type="GO" id="GO:0003676">
    <property type="term" value="F:nucleic acid binding"/>
    <property type="evidence" value="ECO:0007669"/>
    <property type="project" value="InterPro"/>
</dbReference>
<feature type="domain" description="Sushi" evidence="7">
    <location>
        <begin position="206"/>
        <end position="265"/>
    </location>
</feature>
<keyword evidence="3 4" id="KW-1015">Disulfide bond</keyword>
<dbReference type="InterPro" id="IPR051277">
    <property type="entry name" value="SEZ6_CSMD_C4BPB_Regulators"/>
</dbReference>
<dbReference type="InterPro" id="IPR036397">
    <property type="entry name" value="RNaseH_sf"/>
</dbReference>
<dbReference type="SMART" id="SM00032">
    <property type="entry name" value="CCP"/>
    <property type="match status" value="2"/>
</dbReference>
<evidence type="ECO:0000256" key="1">
    <source>
        <dbReference type="ARBA" id="ARBA00022729"/>
    </source>
</evidence>
<protein>
    <submittedName>
        <fullName evidence="8">CSMD</fullName>
    </submittedName>
</protein>
<evidence type="ECO:0000256" key="3">
    <source>
        <dbReference type="ARBA" id="ARBA00023157"/>
    </source>
</evidence>
<sequence length="540" mass="60795">MDFNVLFFNSITVVIHLLVFSTDSDANCILPPELRNMDWIYNYTRPDNNQAVTTTLRFQNTVLPSPSSINFNAVGTTIDAWTCISNLTLSNTEFVVLFKSDVSYTSGPFSGSRRLYLCMKFTKVTDNLFYFYLLSDVDNTIFPNERVFNPPGNSIPADTDPLCSTFCQYSTEPKIRTLQKIGTIDVVPIDAALCTPCESPCEEQVVTCPDLAVVNFTTITNQTGTNDQDTITYACITGYELTSGSLTRQCMADGTWNGNLPVCEIVSCPDLAAVKFAKITAQTGTNYQDTITYACNKGYTPTYGSRLTRTCKADGTWNNDPPSCKKSHKAKECQQPMDDTAADQDQNGDSNVPDSVPEAANVDNLQDETKDKQPASESSNDSNDDSEDDEQQLVVSKERILKSDFFVNTILRLGLLPFIINLSRSAQFQQDNDPKHRSNLSKRFMQENQINWWDIWPSESPDFNPIEMVCMMKQRLNKKKLSTKNDLTSGNFWKNDLTVERCNTFIDHNFKGITSGCVYWWTCNRDLPKKIFPENQGRGH</sequence>
<dbReference type="PANTHER" id="PTHR45656:SF4">
    <property type="entry name" value="PROTEIN CBR-CLEC-78"/>
    <property type="match status" value="1"/>
</dbReference>
<evidence type="ECO:0000313" key="8">
    <source>
        <dbReference type="EMBL" id="CAC5380885.1"/>
    </source>
</evidence>
<keyword evidence="9" id="KW-1185">Reference proteome</keyword>
<feature type="chain" id="PRO_5027091066" evidence="6">
    <location>
        <begin position="27"/>
        <end position="540"/>
    </location>
</feature>
<dbReference type="InterPro" id="IPR035976">
    <property type="entry name" value="Sushi/SCR/CCP_sf"/>
</dbReference>
<feature type="disulfide bond" evidence="4">
    <location>
        <begin position="268"/>
        <end position="311"/>
    </location>
</feature>
<proteinExistence type="predicted"/>
<dbReference type="EMBL" id="CACVKT020002955">
    <property type="protein sequence ID" value="CAC5380885.1"/>
    <property type="molecule type" value="Genomic_DNA"/>
</dbReference>
<dbReference type="Proteomes" id="UP000507470">
    <property type="component" value="Unassembled WGS sequence"/>
</dbReference>
<organism evidence="8 9">
    <name type="scientific">Mytilus coruscus</name>
    <name type="common">Sea mussel</name>
    <dbReference type="NCBI Taxonomy" id="42192"/>
    <lineage>
        <taxon>Eukaryota</taxon>
        <taxon>Metazoa</taxon>
        <taxon>Spiralia</taxon>
        <taxon>Lophotrochozoa</taxon>
        <taxon>Mollusca</taxon>
        <taxon>Bivalvia</taxon>
        <taxon>Autobranchia</taxon>
        <taxon>Pteriomorphia</taxon>
        <taxon>Mytilida</taxon>
        <taxon>Mytiloidea</taxon>
        <taxon>Mytilidae</taxon>
        <taxon>Mytilinae</taxon>
        <taxon>Mytilus</taxon>
    </lineage>
</organism>
<accession>A0A6J8BAF8</accession>
<feature type="region of interest" description="Disordered" evidence="5">
    <location>
        <begin position="318"/>
        <end position="391"/>
    </location>
</feature>
<dbReference type="Pfam" id="PF00084">
    <property type="entry name" value="Sushi"/>
    <property type="match status" value="2"/>
</dbReference>
<dbReference type="Gene3D" id="3.30.420.10">
    <property type="entry name" value="Ribonuclease H-like superfamily/Ribonuclease H"/>
    <property type="match status" value="1"/>
</dbReference>
<feature type="compositionally biased region" description="Polar residues" evidence="5">
    <location>
        <begin position="343"/>
        <end position="353"/>
    </location>
</feature>
<name>A0A6J8BAF8_MYTCO</name>
<reference evidence="8 9" key="1">
    <citation type="submission" date="2020-06" db="EMBL/GenBank/DDBJ databases">
        <authorList>
            <person name="Li R."/>
            <person name="Bekaert M."/>
        </authorList>
    </citation>
    <scope>NUCLEOTIDE SEQUENCE [LARGE SCALE GENOMIC DNA]</scope>
    <source>
        <strain evidence="9">wild</strain>
    </source>
</reference>
<feature type="domain" description="Sushi" evidence="7">
    <location>
        <begin position="266"/>
        <end position="326"/>
    </location>
</feature>
<dbReference type="PANTHER" id="PTHR45656">
    <property type="entry name" value="PROTEIN CBR-CLEC-78"/>
    <property type="match status" value="1"/>
</dbReference>
<dbReference type="CDD" id="cd00033">
    <property type="entry name" value="CCP"/>
    <property type="match status" value="2"/>
</dbReference>
<dbReference type="OrthoDB" id="6106768at2759"/>
<evidence type="ECO:0000256" key="6">
    <source>
        <dbReference type="SAM" id="SignalP"/>
    </source>
</evidence>
<evidence type="ECO:0000256" key="2">
    <source>
        <dbReference type="ARBA" id="ARBA00022737"/>
    </source>
</evidence>
<evidence type="ECO:0000256" key="4">
    <source>
        <dbReference type="PROSITE-ProRule" id="PRU00302"/>
    </source>
</evidence>
<evidence type="ECO:0000259" key="7">
    <source>
        <dbReference type="PROSITE" id="PS50923"/>
    </source>
</evidence>
<keyword evidence="1 6" id="KW-0732">Signal</keyword>
<feature type="signal peptide" evidence="6">
    <location>
        <begin position="1"/>
        <end position="26"/>
    </location>
</feature>
<feature type="compositionally biased region" description="Acidic residues" evidence="5">
    <location>
        <begin position="382"/>
        <end position="391"/>
    </location>
</feature>
<dbReference type="PROSITE" id="PS50923">
    <property type="entry name" value="SUSHI"/>
    <property type="match status" value="2"/>
</dbReference>
<keyword evidence="2" id="KW-0677">Repeat</keyword>
<keyword evidence="4" id="KW-0768">Sushi</keyword>
<dbReference type="AlphaFoldDB" id="A0A6J8BAF8"/>
<dbReference type="InterPro" id="IPR000436">
    <property type="entry name" value="Sushi_SCR_CCP_dom"/>
</dbReference>
<evidence type="ECO:0000256" key="5">
    <source>
        <dbReference type="SAM" id="MobiDB-lite"/>
    </source>
</evidence>
<dbReference type="Gene3D" id="2.10.70.10">
    <property type="entry name" value="Complement Module, domain 1"/>
    <property type="match status" value="2"/>
</dbReference>
<dbReference type="SUPFAM" id="SSF57535">
    <property type="entry name" value="Complement control module/SCR domain"/>
    <property type="match status" value="2"/>
</dbReference>